<dbReference type="CDD" id="cd00063">
    <property type="entry name" value="FN3"/>
    <property type="match status" value="1"/>
</dbReference>
<dbReference type="Proteomes" id="UP001597459">
    <property type="component" value="Unassembled WGS sequence"/>
</dbReference>
<dbReference type="PANTHER" id="PTHR43739">
    <property type="entry name" value="XYLOGLUCANASE (EUROFUNG)"/>
    <property type="match status" value="1"/>
</dbReference>
<reference evidence="5" key="1">
    <citation type="journal article" date="2019" name="Int. J. Syst. Evol. Microbiol.">
        <title>The Global Catalogue of Microorganisms (GCM) 10K type strain sequencing project: providing services to taxonomists for standard genome sequencing and annotation.</title>
        <authorList>
            <consortium name="The Broad Institute Genomics Platform"/>
            <consortium name="The Broad Institute Genome Sequencing Center for Infectious Disease"/>
            <person name="Wu L."/>
            <person name="Ma J."/>
        </authorList>
    </citation>
    <scope>NUCLEOTIDE SEQUENCE [LARGE SCALE GENOMIC DNA]</scope>
    <source>
        <strain evidence="5">KCTC 42423</strain>
    </source>
</reference>
<dbReference type="SUPFAM" id="SSF49265">
    <property type="entry name" value="Fibronectin type III"/>
    <property type="match status" value="1"/>
</dbReference>
<dbReference type="Pfam" id="PF00629">
    <property type="entry name" value="MAM"/>
    <property type="match status" value="1"/>
</dbReference>
<protein>
    <submittedName>
        <fullName evidence="4">Fibronectin type III domain-containing protein</fullName>
    </submittedName>
</protein>
<dbReference type="PANTHER" id="PTHR43739:SF5">
    <property type="entry name" value="EXO-ALPHA-SIALIDASE"/>
    <property type="match status" value="1"/>
</dbReference>
<dbReference type="SMART" id="SM00060">
    <property type="entry name" value="FN3"/>
    <property type="match status" value="2"/>
</dbReference>
<dbReference type="Pfam" id="PF00041">
    <property type="entry name" value="fn3"/>
    <property type="match status" value="1"/>
</dbReference>
<dbReference type="Gene3D" id="2.60.40.10">
    <property type="entry name" value="Immunoglobulins"/>
    <property type="match status" value="1"/>
</dbReference>
<dbReference type="InterPro" id="IPR013783">
    <property type="entry name" value="Ig-like_fold"/>
</dbReference>
<feature type="domain" description="Fibronectin type-III" evidence="3">
    <location>
        <begin position="751"/>
        <end position="836"/>
    </location>
</feature>
<accession>A0ABW5N622</accession>
<dbReference type="InterPro" id="IPR000998">
    <property type="entry name" value="MAM_dom"/>
</dbReference>
<dbReference type="SUPFAM" id="SSF110296">
    <property type="entry name" value="Oligoxyloglucan reducing end-specific cellobiohydrolase"/>
    <property type="match status" value="2"/>
</dbReference>
<dbReference type="SMART" id="SM00137">
    <property type="entry name" value="MAM"/>
    <property type="match status" value="1"/>
</dbReference>
<evidence type="ECO:0000259" key="3">
    <source>
        <dbReference type="PROSITE" id="PS50853"/>
    </source>
</evidence>
<evidence type="ECO:0000256" key="1">
    <source>
        <dbReference type="ARBA" id="ARBA00022729"/>
    </source>
</evidence>
<dbReference type="InterPro" id="IPR003961">
    <property type="entry name" value="FN3_dom"/>
</dbReference>
<dbReference type="CDD" id="cd06263">
    <property type="entry name" value="MAM"/>
    <property type="match status" value="1"/>
</dbReference>
<dbReference type="InterPro" id="IPR036116">
    <property type="entry name" value="FN3_sf"/>
</dbReference>
<keyword evidence="5" id="KW-1185">Reference proteome</keyword>
<dbReference type="InterPro" id="IPR052025">
    <property type="entry name" value="Xyloglucanase_GH74"/>
</dbReference>
<name>A0ABW5N622_9FLAO</name>
<sequence>MKKLLLAVFGLSCSFIQGQYVSGAPWMETLQQKERSVNSQQHTPTLEEITAAFQEYWKDKDHTVKGSGYKPYMRWQEYWKYSVLPDGTIPSSDILWNAWEKKEKLSIEKNSSNTFWAPMGPFDHNQSVSWSPGQGRVNVAMPDPNNPNILYVGAPAGGLWKSTDRGANWIPLTDKIPQIGVSGIAIDPNNSDIIYISTGDDDNRDSYSIGVLKSTDGGATWARTGLVFSSGSPSSNDIYIDPSNSNVLWIATNSGVYKTTDAGVSWRKTLNGNIKDIKLKPGDASVIYAASTSAFYKSTDGGNNFTQITAGLPTQSSRLVIDVTPADPNYVYLVSSDYSYVFQGLYRSTDSGTTFTKTRETKNIFENTQSWYDLALSVSDTNPNVVFVGCLNIWKSTNGGDTFNRINYWASPKQVTYTHADIHYLRYFNGELYCGSDGGFYLSNNDGATFTSYTKGLQIGQFYKISVAQNSSSDRLVGGLQDNGGFGLRGTQWNVYHGADGMDCVVDTRNPNVYYGFIQYGRYLYKTEDRGLSNKYVASGPSTGNWVTPLAMDTDGVIYAGYKGFYKLEGNAFTKISTFNFTGNIDHIEIDPHNNSTIYVAHDYNLHKSTDKGINWTKIHTFREPITSIEVNNDNGNTLYVTTGVTYSGGVYKSVNQGVDFENITGNLPHESKFVVKHQKGSDIIYLGTYLGVYLKNGNGEWINYSNNLPNASIRDLEINLQDNVLIAATYGRGVWKVPLSSSNQGENPSAPTNFSAKQINKTNVNLVWDASVDNTEVAGYKLYQDGILITTTNKRSATISQLNPSTSYNFKIKAFDIDGNASEYGNSLTVTTTDGSIEGCSSTISVYPYHEGYENTLGAWVQSSNDHLDWTIQNGRTPTAGTGPSYPQEGTYYLYVKASENGVVNSNKQAILTSPCFNLSSGPDPVFSFSYHMYGDGDMGNLSLEASAEGEANWISLWHLTGNKGDGWYNTTVSLSPFLGRTVKLRFNRAVGASENADIAIDNIALSLSGNNRAKTSYTCSGIAPWDSQKIYKVGERALFENTVSERTTSGWKNLGSCTSSTNGATFLNIISAKTPPANNELMIKNNPVTNGTLTVSLKSPAENASYQLIDLHGKTVGTGLLKTHITVDRLKPGTYLLKVTTNEHEFLKRFVKQ</sequence>
<dbReference type="RefSeq" id="WP_378257533.1">
    <property type="nucleotide sequence ID" value="NZ_JBHSJV010000001.1"/>
</dbReference>
<dbReference type="InterPro" id="IPR015943">
    <property type="entry name" value="WD40/YVTN_repeat-like_dom_sf"/>
</dbReference>
<dbReference type="SUPFAM" id="SSF49899">
    <property type="entry name" value="Concanavalin A-like lectins/glucanases"/>
    <property type="match status" value="1"/>
</dbReference>
<dbReference type="PROSITE" id="PS50853">
    <property type="entry name" value="FN3"/>
    <property type="match status" value="1"/>
</dbReference>
<comment type="caution">
    <text evidence="4">The sequence shown here is derived from an EMBL/GenBank/DDBJ whole genome shotgun (WGS) entry which is preliminary data.</text>
</comment>
<gene>
    <name evidence="4" type="ORF">ACFSTE_06475</name>
</gene>
<dbReference type="InterPro" id="IPR013320">
    <property type="entry name" value="ConA-like_dom_sf"/>
</dbReference>
<dbReference type="Pfam" id="PF18962">
    <property type="entry name" value="Por_Secre_tail"/>
    <property type="match status" value="1"/>
</dbReference>
<feature type="domain" description="MAM" evidence="2">
    <location>
        <begin position="839"/>
        <end position="1023"/>
    </location>
</feature>
<dbReference type="Gene3D" id="2.60.120.200">
    <property type="match status" value="1"/>
</dbReference>
<proteinExistence type="predicted"/>
<dbReference type="EMBL" id="JBHULX010000004">
    <property type="protein sequence ID" value="MFD2590472.1"/>
    <property type="molecule type" value="Genomic_DNA"/>
</dbReference>
<organism evidence="4 5">
    <name type="scientific">Aquimarina hainanensis</name>
    <dbReference type="NCBI Taxonomy" id="1578017"/>
    <lineage>
        <taxon>Bacteria</taxon>
        <taxon>Pseudomonadati</taxon>
        <taxon>Bacteroidota</taxon>
        <taxon>Flavobacteriia</taxon>
        <taxon>Flavobacteriales</taxon>
        <taxon>Flavobacteriaceae</taxon>
        <taxon>Aquimarina</taxon>
    </lineage>
</organism>
<dbReference type="Gene3D" id="2.130.10.10">
    <property type="entry name" value="YVTN repeat-like/Quinoprotein amine dehydrogenase"/>
    <property type="match status" value="3"/>
</dbReference>
<dbReference type="NCBIfam" id="TIGR04183">
    <property type="entry name" value="Por_Secre_tail"/>
    <property type="match status" value="1"/>
</dbReference>
<evidence type="ECO:0000259" key="2">
    <source>
        <dbReference type="PROSITE" id="PS50060"/>
    </source>
</evidence>
<dbReference type="CDD" id="cd15482">
    <property type="entry name" value="Sialidase_non-viral"/>
    <property type="match status" value="1"/>
</dbReference>
<evidence type="ECO:0000313" key="4">
    <source>
        <dbReference type="EMBL" id="MFD2590472.1"/>
    </source>
</evidence>
<keyword evidence="1" id="KW-0732">Signal</keyword>
<evidence type="ECO:0000313" key="5">
    <source>
        <dbReference type="Proteomes" id="UP001597459"/>
    </source>
</evidence>
<dbReference type="InterPro" id="IPR026444">
    <property type="entry name" value="Secre_tail"/>
</dbReference>
<dbReference type="PROSITE" id="PS50060">
    <property type="entry name" value="MAM_2"/>
    <property type="match status" value="1"/>
</dbReference>